<evidence type="ECO:0000256" key="3">
    <source>
        <dbReference type="ARBA" id="ARBA00023319"/>
    </source>
</evidence>
<organism evidence="6 7">
    <name type="scientific">Nannospalax galili</name>
    <name type="common">Northern Israeli blind subterranean mole rat</name>
    <name type="synonym">Spalax galili</name>
    <dbReference type="NCBI Taxonomy" id="1026970"/>
    <lineage>
        <taxon>Eukaryota</taxon>
        <taxon>Metazoa</taxon>
        <taxon>Chordata</taxon>
        <taxon>Craniata</taxon>
        <taxon>Vertebrata</taxon>
        <taxon>Euteleostomi</taxon>
        <taxon>Mammalia</taxon>
        <taxon>Eutheria</taxon>
        <taxon>Euarchontoglires</taxon>
        <taxon>Glires</taxon>
        <taxon>Rodentia</taxon>
        <taxon>Myomorpha</taxon>
        <taxon>Muroidea</taxon>
        <taxon>Spalacidae</taxon>
        <taxon>Spalacinae</taxon>
        <taxon>Nannospalax</taxon>
    </lineage>
</organism>
<reference evidence="6" key="2">
    <citation type="submission" date="2025-09" db="UniProtKB">
        <authorList>
            <consortium name="Ensembl"/>
        </authorList>
    </citation>
    <scope>IDENTIFICATION</scope>
</reference>
<evidence type="ECO:0000259" key="5">
    <source>
        <dbReference type="PROSITE" id="PS50835"/>
    </source>
</evidence>
<feature type="signal peptide" evidence="4">
    <location>
        <begin position="1"/>
        <end position="29"/>
    </location>
</feature>
<dbReference type="GO" id="GO:0001817">
    <property type="term" value="P:regulation of cytokine production"/>
    <property type="evidence" value="ECO:0007669"/>
    <property type="project" value="TreeGrafter"/>
</dbReference>
<dbReference type="Pfam" id="PF22705">
    <property type="entry name" value="C2-set_3"/>
    <property type="match status" value="1"/>
</dbReference>
<feature type="domain" description="Ig-like" evidence="5">
    <location>
        <begin position="24"/>
        <end position="136"/>
    </location>
</feature>
<dbReference type="InterPro" id="IPR053896">
    <property type="entry name" value="BTN3A2-like_Ig-C"/>
</dbReference>
<dbReference type="OMA" id="PEREYQD"/>
<dbReference type="SMART" id="SM00409">
    <property type="entry name" value="IG"/>
    <property type="match status" value="1"/>
</dbReference>
<keyword evidence="3" id="KW-0393">Immunoglobulin domain</keyword>
<dbReference type="GO" id="GO:0005102">
    <property type="term" value="F:signaling receptor binding"/>
    <property type="evidence" value="ECO:0007669"/>
    <property type="project" value="TreeGrafter"/>
</dbReference>
<feature type="chain" id="PRO_5034699956" description="Ig-like domain-containing protein" evidence="4">
    <location>
        <begin position="30"/>
        <end position="184"/>
    </location>
</feature>
<dbReference type="FunFam" id="2.60.40.10:FF:000208">
    <property type="entry name" value="Butyrophilin subfamily 1 member A1"/>
    <property type="match status" value="1"/>
</dbReference>
<dbReference type="GO" id="GO:0009897">
    <property type="term" value="C:external side of plasma membrane"/>
    <property type="evidence" value="ECO:0007669"/>
    <property type="project" value="TreeGrafter"/>
</dbReference>
<evidence type="ECO:0000256" key="2">
    <source>
        <dbReference type="ARBA" id="ARBA00023136"/>
    </source>
</evidence>
<evidence type="ECO:0000256" key="4">
    <source>
        <dbReference type="SAM" id="SignalP"/>
    </source>
</evidence>
<dbReference type="Gene3D" id="2.60.40.10">
    <property type="entry name" value="Immunoglobulins"/>
    <property type="match status" value="2"/>
</dbReference>
<evidence type="ECO:0000313" key="7">
    <source>
        <dbReference type="Proteomes" id="UP000694381"/>
    </source>
</evidence>
<sequence length="184" mass="20852">MERRGSSGSQLLSCLLTLVLLQQPAHVSGDASEIFLAPLGGTAELPCPLMLWPETVIKEVKWQRPSHPHSQAVHVFRDGKDRDEDLMPQYKGRTALVRDAQEESFTLHIRNVRLEDRGPYRCQVRVGNRSREGTVTLQVAVLGSDPYIHVKGYDAGWIQLVCQSMGWFPKPWAEWRDPKGRVLL</sequence>
<dbReference type="AlphaFoldDB" id="A0A8C6W4M1"/>
<evidence type="ECO:0000313" key="6">
    <source>
        <dbReference type="Ensembl" id="ENSNGAP00000007115.1"/>
    </source>
</evidence>
<dbReference type="GeneTree" id="ENSGT00940000160531"/>
<dbReference type="Proteomes" id="UP000694381">
    <property type="component" value="Unassembled WGS sequence"/>
</dbReference>
<dbReference type="Ensembl" id="ENSNGAT00000012584.1">
    <property type="protein sequence ID" value="ENSNGAP00000007115.1"/>
    <property type="gene ID" value="ENSNGAG00000010442.1"/>
</dbReference>
<dbReference type="InterPro" id="IPR007110">
    <property type="entry name" value="Ig-like_dom"/>
</dbReference>
<accession>A0A8C6W4M1</accession>
<protein>
    <recommendedName>
        <fullName evidence="5">Ig-like domain-containing protein</fullName>
    </recommendedName>
</protein>
<proteinExistence type="predicted"/>
<dbReference type="InterPro" id="IPR013783">
    <property type="entry name" value="Ig-like_fold"/>
</dbReference>
<dbReference type="SMART" id="SM00406">
    <property type="entry name" value="IGv"/>
    <property type="match status" value="1"/>
</dbReference>
<dbReference type="GO" id="GO:0050852">
    <property type="term" value="P:T cell receptor signaling pathway"/>
    <property type="evidence" value="ECO:0007669"/>
    <property type="project" value="TreeGrafter"/>
</dbReference>
<keyword evidence="4" id="KW-0732">Signal</keyword>
<keyword evidence="7" id="KW-1185">Reference proteome</keyword>
<dbReference type="Pfam" id="PF07686">
    <property type="entry name" value="V-set"/>
    <property type="match status" value="1"/>
</dbReference>
<keyword evidence="2" id="KW-0472">Membrane</keyword>
<dbReference type="InterPro" id="IPR003599">
    <property type="entry name" value="Ig_sub"/>
</dbReference>
<name>A0A8C6W4M1_NANGA</name>
<evidence type="ECO:0000256" key="1">
    <source>
        <dbReference type="ARBA" id="ARBA00004370"/>
    </source>
</evidence>
<dbReference type="InterPro" id="IPR050504">
    <property type="entry name" value="IgSF_BTN/MOG"/>
</dbReference>
<dbReference type="PANTHER" id="PTHR24100">
    <property type="entry name" value="BUTYROPHILIN"/>
    <property type="match status" value="1"/>
</dbReference>
<comment type="subcellular location">
    <subcellularLocation>
        <location evidence="1">Membrane</location>
    </subcellularLocation>
</comment>
<dbReference type="InterPro" id="IPR036179">
    <property type="entry name" value="Ig-like_dom_sf"/>
</dbReference>
<reference evidence="6" key="1">
    <citation type="submission" date="2025-08" db="UniProtKB">
        <authorList>
            <consortium name="Ensembl"/>
        </authorList>
    </citation>
    <scope>IDENTIFICATION</scope>
</reference>
<dbReference type="PROSITE" id="PS50835">
    <property type="entry name" value="IG_LIKE"/>
    <property type="match status" value="1"/>
</dbReference>
<dbReference type="SUPFAM" id="SSF48726">
    <property type="entry name" value="Immunoglobulin"/>
    <property type="match status" value="1"/>
</dbReference>
<dbReference type="PANTHER" id="PTHR24100:SF46">
    <property type="entry name" value="ERYTHROID MEMBRANE-ASSOCIATED PROTEIN"/>
    <property type="match status" value="1"/>
</dbReference>
<dbReference type="InterPro" id="IPR013106">
    <property type="entry name" value="Ig_V-set"/>
</dbReference>